<dbReference type="HOGENOM" id="CLU_857606_0_0_5"/>
<evidence type="ECO:0000313" key="2">
    <source>
        <dbReference type="EMBL" id="ABE05170.1"/>
    </source>
</evidence>
<feature type="transmembrane region" description="Helical" evidence="1">
    <location>
        <begin position="303"/>
        <end position="321"/>
    </location>
</feature>
<protein>
    <submittedName>
        <fullName evidence="2">Uncharacterized protein</fullName>
    </submittedName>
</protein>
<keyword evidence="1" id="KW-0812">Transmembrane</keyword>
<dbReference type="Proteomes" id="UP000001951">
    <property type="component" value="Chromosome"/>
</dbReference>
<proteinExistence type="predicted"/>
<accession>Q1RHJ4</accession>
<dbReference type="EMBL" id="CP000087">
    <property type="protein sequence ID" value="ABE05170.1"/>
    <property type="molecule type" value="Genomic_DNA"/>
</dbReference>
<dbReference type="AlphaFoldDB" id="Q1RHJ4"/>
<sequence>MVTSMSKTIEVIIESESEDEEEYFEPLSDDVHNFNFLKEQALKLLPEVNYLLKKAGKENVIVIGPSDSGRVDVLKTLTNENSEQFSSQYASNINLPKGLKVNDKVLWECSNKIKTNTTDKESILQALVNRFFLKNILQNSDKVGFIVVAPQKTTVNETVENFIAIIDYFIDIFPEANRENLKENVTFVVTKFNKNTQEPFVQLLKNQEVILEYFPQLFEDLYYLYASNTPNEEVTLKLENINTSEKKINIKKLNSLFSIDHYNAAHLELVQSLYDSRESNISKIYDVIRLIFTEKALIYIQRLIAQNFVICLIIIILFNHFPKN</sequence>
<keyword evidence="1" id="KW-1133">Transmembrane helix</keyword>
<name>Q1RHJ4_RICBR</name>
<dbReference type="KEGG" id="rbe:RBE_1089"/>
<gene>
    <name evidence="2" type="ordered locus">RBE_1089</name>
</gene>
<organism evidence="2 3">
    <name type="scientific">Rickettsia bellii (strain RML369-C)</name>
    <dbReference type="NCBI Taxonomy" id="336407"/>
    <lineage>
        <taxon>Bacteria</taxon>
        <taxon>Pseudomonadati</taxon>
        <taxon>Pseudomonadota</taxon>
        <taxon>Alphaproteobacteria</taxon>
        <taxon>Rickettsiales</taxon>
        <taxon>Rickettsiaceae</taxon>
        <taxon>Rickettsieae</taxon>
        <taxon>Rickettsia</taxon>
        <taxon>belli group</taxon>
    </lineage>
</organism>
<evidence type="ECO:0000256" key="1">
    <source>
        <dbReference type="SAM" id="Phobius"/>
    </source>
</evidence>
<evidence type="ECO:0000313" key="3">
    <source>
        <dbReference type="Proteomes" id="UP000001951"/>
    </source>
</evidence>
<reference evidence="2 3" key="1">
    <citation type="journal article" date="2006" name="PLoS Genet.">
        <title>Genome sequence of Rickettsia bellii illuminates the role of amoebae in gene exchanges between intracellular pathogens.</title>
        <authorList>
            <person name="Ogata H."/>
            <person name="La Scola B."/>
            <person name="Audic S."/>
            <person name="Renesto P."/>
            <person name="Blanc G."/>
            <person name="Robert C."/>
            <person name="Fournier P.-E."/>
            <person name="Claverie J.-M."/>
            <person name="Raoult D."/>
        </authorList>
    </citation>
    <scope>NUCLEOTIDE SEQUENCE [LARGE SCALE GENOMIC DNA]</scope>
    <source>
        <strain evidence="2 3">RML369-C</strain>
    </source>
</reference>
<keyword evidence="1" id="KW-0472">Membrane</keyword>